<dbReference type="AlphaFoldDB" id="A0AAV3UPY9"/>
<dbReference type="Proteomes" id="UP001501729">
    <property type="component" value="Unassembled WGS sequence"/>
</dbReference>
<name>A0AAV3UPY9_9EURY</name>
<feature type="compositionally biased region" description="Basic and acidic residues" evidence="1">
    <location>
        <begin position="249"/>
        <end position="260"/>
    </location>
</feature>
<comment type="caution">
    <text evidence="2">The sequence shown here is derived from an EMBL/GenBank/DDBJ whole genome shotgun (WGS) entry which is preliminary data.</text>
</comment>
<reference evidence="2 3" key="1">
    <citation type="journal article" date="2019" name="Int. J. Syst. Evol. Microbiol.">
        <title>The Global Catalogue of Microorganisms (GCM) 10K type strain sequencing project: providing services to taxonomists for standard genome sequencing and annotation.</title>
        <authorList>
            <consortium name="The Broad Institute Genomics Platform"/>
            <consortium name="The Broad Institute Genome Sequencing Center for Infectious Disease"/>
            <person name="Wu L."/>
            <person name="Ma J."/>
        </authorList>
    </citation>
    <scope>NUCLEOTIDE SEQUENCE [LARGE SCALE GENOMIC DNA]</scope>
    <source>
        <strain evidence="2 3">JCM 17504</strain>
    </source>
</reference>
<feature type="region of interest" description="Disordered" evidence="1">
    <location>
        <begin position="237"/>
        <end position="295"/>
    </location>
</feature>
<protein>
    <submittedName>
        <fullName evidence="2">Uncharacterized protein</fullName>
    </submittedName>
</protein>
<evidence type="ECO:0000313" key="3">
    <source>
        <dbReference type="Proteomes" id="UP001501729"/>
    </source>
</evidence>
<feature type="region of interest" description="Disordered" evidence="1">
    <location>
        <begin position="1"/>
        <end position="21"/>
    </location>
</feature>
<dbReference type="RefSeq" id="WP_345413076.1">
    <property type="nucleotide sequence ID" value="NZ_BAABKX010000022.1"/>
</dbReference>
<evidence type="ECO:0000256" key="1">
    <source>
        <dbReference type="SAM" id="MobiDB-lite"/>
    </source>
</evidence>
<feature type="compositionally biased region" description="Polar residues" evidence="1">
    <location>
        <begin position="1"/>
        <end position="20"/>
    </location>
</feature>
<evidence type="ECO:0000313" key="2">
    <source>
        <dbReference type="EMBL" id="GAA5062696.1"/>
    </source>
</evidence>
<accession>A0AAV3UPY9</accession>
<proteinExistence type="predicted"/>
<organism evidence="2 3">
    <name type="scientific">Haladaptatus pallidirubidus</name>
    <dbReference type="NCBI Taxonomy" id="1008152"/>
    <lineage>
        <taxon>Archaea</taxon>
        <taxon>Methanobacteriati</taxon>
        <taxon>Methanobacteriota</taxon>
        <taxon>Stenosarchaea group</taxon>
        <taxon>Halobacteria</taxon>
        <taxon>Halobacteriales</taxon>
        <taxon>Haladaptataceae</taxon>
        <taxon>Haladaptatus</taxon>
    </lineage>
</organism>
<keyword evidence="3" id="KW-1185">Reference proteome</keyword>
<dbReference type="EMBL" id="BAABKX010000022">
    <property type="protein sequence ID" value="GAA5062696.1"/>
    <property type="molecule type" value="Genomic_DNA"/>
</dbReference>
<sequence length="295" mass="33062">MSNTTTSGASSSPDESNISVSDLAKHIQSLTDRIDDLEQEVAKKDERIEELEAQATIEWRGDAKKAENLWVGPYPLGKAVERHGGRLDDHDQRIRDLERGEVDVSDVLDLDGTGNQLQIQRDTAARKTGNHELSKNKERATFVWAAFHERARRGHGKMRLPSWLVKQILDEHDLDTNPNTVRRVMEFVARGTSQSETPDPEDDSNLVTLKHRNEKNVLVADEDEWQAFFAAQMEHISTGDENTDANNQRSDDGSDNRVDTDAVAEDVDEEFDVLSSAAPITSDEDKSITEEITVS</sequence>
<feature type="compositionally biased region" description="Acidic residues" evidence="1">
    <location>
        <begin position="262"/>
        <end position="272"/>
    </location>
</feature>
<gene>
    <name evidence="2" type="ORF">GCM10025751_50380</name>
</gene>